<evidence type="ECO:0000256" key="1">
    <source>
        <dbReference type="ARBA" id="ARBA00009884"/>
    </source>
</evidence>
<gene>
    <name evidence="2" type="primary">SCFD1</name>
    <name evidence="2" type="ORF">FOL47_011328</name>
</gene>
<dbReference type="OrthoDB" id="10251230at2759"/>
<dbReference type="AlphaFoldDB" id="A0A7J6MNB1"/>
<dbReference type="PIRSF" id="PIRSF005715">
    <property type="entry name" value="VPS45_Sec1"/>
    <property type="match status" value="1"/>
</dbReference>
<accession>A0A7J6MNB1</accession>
<evidence type="ECO:0000313" key="2">
    <source>
        <dbReference type="EMBL" id="KAF4672837.1"/>
    </source>
</evidence>
<evidence type="ECO:0000313" key="3">
    <source>
        <dbReference type="Proteomes" id="UP000591131"/>
    </source>
</evidence>
<dbReference type="Gene3D" id="3.40.50.2060">
    <property type="match status" value="1"/>
</dbReference>
<dbReference type="Pfam" id="PF00995">
    <property type="entry name" value="Sec1"/>
    <property type="match status" value="2"/>
</dbReference>
<dbReference type="InterPro" id="IPR036045">
    <property type="entry name" value="Sec1-like_sf"/>
</dbReference>
<dbReference type="GO" id="GO:0016192">
    <property type="term" value="P:vesicle-mediated transport"/>
    <property type="evidence" value="ECO:0007669"/>
    <property type="project" value="InterPro"/>
</dbReference>
<comment type="caution">
    <text evidence="2">The sequence shown here is derived from an EMBL/GenBank/DDBJ whole genome shotgun (WGS) entry which is preliminary data.</text>
</comment>
<dbReference type="PANTHER" id="PTHR11679">
    <property type="entry name" value="VESICLE PROTEIN SORTING-ASSOCIATED"/>
    <property type="match status" value="1"/>
</dbReference>
<dbReference type="Gene3D" id="1.25.40.60">
    <property type="match status" value="1"/>
</dbReference>
<sequence>MLNLQEAERASLIRMLNLSVGPNDTGALRHHGVTLYLQLEDNRQAVPNVPVVYFMDPTRENIDRVAVDCCDRKLYDQVYINFTSRVSDELLQYMAKCMVEKSKGKAPPESQSGPSTMVAERLHARLMEMLRNGNAQTQELFSNATGVERPLLIILDRDMDLATMLHHTWTYQALAHDLFDLNLNTVKIPADDDASQSSGAQGVGGAHKTYDLDSSDTFFVDHASMPFPAVASDVSTQLQEYNKKLQDMRSKDGGTGKLSSAINALPQMTEMKRSLDEHTNIASAMLKEIQQREINKYYETESEFGSQGRTAGMTALMERLSPDSKGTPTDKLRAALVFVLRKPTLTSDQVDGICHRLTEVGADPAAIQFIRNLQSMRQLTLDTTVLGDGQGDKQQSDYQQQQASSTDVTSGFAMFANKFASQMQQHGEGLLTGLKNLKNLLPMGEDTLITKIVSELMEQNESSTNKLTESYEYFDPRASTLAGESRSHRIPRVRGSFHQAIVFMVGGGNYVEQHTLTEWASSNKSRDTAGHTKSVMYGATDFVSPSAFCGELETLGNEK</sequence>
<protein>
    <submittedName>
        <fullName evidence="2">Sec1 domain containing protein 1</fullName>
    </submittedName>
</protein>
<dbReference type="Gene3D" id="3.90.830.10">
    <property type="entry name" value="Syntaxin Binding Protein 1, Chain A, domain 2"/>
    <property type="match status" value="1"/>
</dbReference>
<dbReference type="EMBL" id="JAAPAO010000098">
    <property type="protein sequence ID" value="KAF4672837.1"/>
    <property type="molecule type" value="Genomic_DNA"/>
</dbReference>
<proteinExistence type="inferred from homology"/>
<dbReference type="InterPro" id="IPR043127">
    <property type="entry name" value="Sec-1-like_dom3a"/>
</dbReference>
<reference evidence="2 3" key="1">
    <citation type="submission" date="2020-04" db="EMBL/GenBank/DDBJ databases">
        <title>Perkinsus chesapeaki whole genome sequence.</title>
        <authorList>
            <person name="Bogema D.R."/>
        </authorList>
    </citation>
    <scope>NUCLEOTIDE SEQUENCE [LARGE SCALE GENOMIC DNA]</scope>
    <source>
        <strain evidence="2">ATCC PRA-425</strain>
    </source>
</reference>
<keyword evidence="3" id="KW-1185">Reference proteome</keyword>
<dbReference type="Proteomes" id="UP000591131">
    <property type="component" value="Unassembled WGS sequence"/>
</dbReference>
<dbReference type="Gene3D" id="3.40.50.1910">
    <property type="match status" value="1"/>
</dbReference>
<dbReference type="InterPro" id="IPR027482">
    <property type="entry name" value="Sec1-like_dom2"/>
</dbReference>
<comment type="similarity">
    <text evidence="1">Belongs to the STXBP/unc-18/SEC1 family.</text>
</comment>
<dbReference type="SUPFAM" id="SSF56815">
    <property type="entry name" value="Sec1/munc18-like (SM) proteins"/>
    <property type="match status" value="1"/>
</dbReference>
<dbReference type="InterPro" id="IPR001619">
    <property type="entry name" value="Sec1-like"/>
</dbReference>
<dbReference type="InterPro" id="IPR043154">
    <property type="entry name" value="Sec-1-like_dom1"/>
</dbReference>
<name>A0A7J6MNB1_PERCH</name>
<organism evidence="2 3">
    <name type="scientific">Perkinsus chesapeaki</name>
    <name type="common">Clam parasite</name>
    <name type="synonym">Perkinsus andrewsi</name>
    <dbReference type="NCBI Taxonomy" id="330153"/>
    <lineage>
        <taxon>Eukaryota</taxon>
        <taxon>Sar</taxon>
        <taxon>Alveolata</taxon>
        <taxon>Perkinsozoa</taxon>
        <taxon>Perkinsea</taxon>
        <taxon>Perkinsida</taxon>
        <taxon>Perkinsidae</taxon>
        <taxon>Perkinsus</taxon>
    </lineage>
</organism>